<feature type="transmembrane region" description="Helical" evidence="8">
    <location>
        <begin position="273"/>
        <end position="298"/>
    </location>
</feature>
<sequence>MDVNVTIKENIRIRAFYLFFIIVSIQIGVGLLGAPMYIFTEARQDSWISIIIALVYLLLVLFVMFRILNQYENADILGIQVDVFGKWIGKALGTLYIVHITIALLSVLVTYIEVVQIFIFPELSSLIIGFLLLSLIIYGVLGGIRVVIGIVFIIFFLTHWLLFLLYEPVMRMDMTHFQPMFHASIIELFKGAKATSYTFMGFEILFFLYPFIQNKGKAKFPVYLGACWSAGIVLINTVIAIGYFSPHQLEHLEWSVLSLYKIVTFPFVERFDYIFVAVWMMVVLTTMMLLMWAITYGLKRLYKIPQKTTLYLTSFILLVICGFISYHYLVIALTDQVARIGFWITYVYPFLLLPLVLLKKRFRKNKKGSEGK</sequence>
<dbReference type="AlphaFoldDB" id="A0A917HPB8"/>
<proteinExistence type="inferred from homology"/>
<dbReference type="NCBIfam" id="TIGR00912">
    <property type="entry name" value="2A0309"/>
    <property type="match status" value="1"/>
</dbReference>
<feature type="transmembrane region" description="Helical" evidence="8">
    <location>
        <begin position="194"/>
        <end position="212"/>
    </location>
</feature>
<reference evidence="9" key="1">
    <citation type="journal article" date="2014" name="Int. J. Syst. Evol. Microbiol.">
        <title>Complete genome sequence of Corynebacterium casei LMG S-19264T (=DSM 44701T), isolated from a smear-ripened cheese.</title>
        <authorList>
            <consortium name="US DOE Joint Genome Institute (JGI-PGF)"/>
            <person name="Walter F."/>
            <person name="Albersmeier A."/>
            <person name="Kalinowski J."/>
            <person name="Ruckert C."/>
        </authorList>
    </citation>
    <scope>NUCLEOTIDE SEQUENCE</scope>
    <source>
        <strain evidence="9">CGMCC 1.12754</strain>
    </source>
</reference>
<feature type="transmembrane region" description="Helical" evidence="8">
    <location>
        <begin position="16"/>
        <end position="40"/>
    </location>
</feature>
<organism evidence="9 10">
    <name type="scientific">Virgibacillus oceani</name>
    <dbReference type="NCBI Taxonomy" id="1479511"/>
    <lineage>
        <taxon>Bacteria</taxon>
        <taxon>Bacillati</taxon>
        <taxon>Bacillota</taxon>
        <taxon>Bacilli</taxon>
        <taxon>Bacillales</taxon>
        <taxon>Bacillaceae</taxon>
        <taxon>Virgibacillus</taxon>
    </lineage>
</organism>
<feature type="transmembrane region" description="Helical" evidence="8">
    <location>
        <begin position="310"/>
        <end position="328"/>
    </location>
</feature>
<dbReference type="InterPro" id="IPR004761">
    <property type="entry name" value="Spore_GerAB"/>
</dbReference>
<comment type="caution">
    <text evidence="9">The sequence shown here is derived from an EMBL/GenBank/DDBJ whole genome shotgun (WGS) entry which is preliminary data.</text>
</comment>
<protein>
    <submittedName>
        <fullName evidence="9">Germination protein GerHB</fullName>
    </submittedName>
</protein>
<evidence type="ECO:0000313" key="10">
    <source>
        <dbReference type="Proteomes" id="UP000622860"/>
    </source>
</evidence>
<dbReference type="Proteomes" id="UP000622860">
    <property type="component" value="Unassembled WGS sequence"/>
</dbReference>
<keyword evidence="3" id="KW-0813">Transport</keyword>
<feature type="transmembrane region" description="Helical" evidence="8">
    <location>
        <begin position="224"/>
        <end position="244"/>
    </location>
</feature>
<evidence type="ECO:0000256" key="1">
    <source>
        <dbReference type="ARBA" id="ARBA00004141"/>
    </source>
</evidence>
<feature type="transmembrane region" description="Helical" evidence="8">
    <location>
        <begin position="340"/>
        <end position="358"/>
    </location>
</feature>
<feature type="transmembrane region" description="Helical" evidence="8">
    <location>
        <begin position="46"/>
        <end position="68"/>
    </location>
</feature>
<evidence type="ECO:0000256" key="3">
    <source>
        <dbReference type="ARBA" id="ARBA00022448"/>
    </source>
</evidence>
<dbReference type="EMBL" id="BMFR01000020">
    <property type="protein sequence ID" value="GGG85304.1"/>
    <property type="molecule type" value="Genomic_DNA"/>
</dbReference>
<accession>A0A917HPB8</accession>
<keyword evidence="6 8" id="KW-1133">Transmembrane helix</keyword>
<evidence type="ECO:0000256" key="7">
    <source>
        <dbReference type="ARBA" id="ARBA00023136"/>
    </source>
</evidence>
<evidence type="ECO:0000313" key="9">
    <source>
        <dbReference type="EMBL" id="GGG85304.1"/>
    </source>
</evidence>
<dbReference type="PANTHER" id="PTHR34975:SF2">
    <property type="entry name" value="SPORE GERMINATION PROTEIN A2"/>
    <property type="match status" value="1"/>
</dbReference>
<evidence type="ECO:0000256" key="4">
    <source>
        <dbReference type="ARBA" id="ARBA00022544"/>
    </source>
</evidence>
<evidence type="ECO:0000256" key="6">
    <source>
        <dbReference type="ARBA" id="ARBA00022989"/>
    </source>
</evidence>
<dbReference type="GO" id="GO:0016020">
    <property type="term" value="C:membrane"/>
    <property type="evidence" value="ECO:0007669"/>
    <property type="project" value="UniProtKB-SubCell"/>
</dbReference>
<keyword evidence="4" id="KW-0309">Germination</keyword>
<feature type="transmembrane region" description="Helical" evidence="8">
    <location>
        <begin position="146"/>
        <end position="166"/>
    </location>
</feature>
<keyword evidence="7 8" id="KW-0472">Membrane</keyword>
<reference evidence="9" key="2">
    <citation type="submission" date="2020-09" db="EMBL/GenBank/DDBJ databases">
        <authorList>
            <person name="Sun Q."/>
            <person name="Zhou Y."/>
        </authorList>
    </citation>
    <scope>NUCLEOTIDE SEQUENCE</scope>
    <source>
        <strain evidence="9">CGMCC 1.12754</strain>
    </source>
</reference>
<feature type="transmembrane region" description="Helical" evidence="8">
    <location>
        <begin position="118"/>
        <end position="141"/>
    </location>
</feature>
<evidence type="ECO:0000256" key="2">
    <source>
        <dbReference type="ARBA" id="ARBA00007998"/>
    </source>
</evidence>
<gene>
    <name evidence="9" type="primary">gerHB</name>
    <name evidence="9" type="ORF">GCM10011398_33800</name>
</gene>
<dbReference type="PANTHER" id="PTHR34975">
    <property type="entry name" value="SPORE GERMINATION PROTEIN A2"/>
    <property type="match status" value="1"/>
</dbReference>
<keyword evidence="10" id="KW-1185">Reference proteome</keyword>
<keyword evidence="5 8" id="KW-0812">Transmembrane</keyword>
<dbReference type="Gene3D" id="1.20.1740.10">
    <property type="entry name" value="Amino acid/polyamine transporter I"/>
    <property type="match status" value="1"/>
</dbReference>
<name>A0A917HPB8_9BACI</name>
<evidence type="ECO:0000256" key="8">
    <source>
        <dbReference type="SAM" id="Phobius"/>
    </source>
</evidence>
<comment type="subcellular location">
    <subcellularLocation>
        <location evidence="1">Membrane</location>
        <topology evidence="1">Multi-pass membrane protein</topology>
    </subcellularLocation>
</comment>
<dbReference type="RefSeq" id="WP_188456548.1">
    <property type="nucleotide sequence ID" value="NZ_BMFR01000020.1"/>
</dbReference>
<dbReference type="Pfam" id="PF03845">
    <property type="entry name" value="Spore_permease"/>
    <property type="match status" value="1"/>
</dbReference>
<dbReference type="GO" id="GO:0009847">
    <property type="term" value="P:spore germination"/>
    <property type="evidence" value="ECO:0007669"/>
    <property type="project" value="InterPro"/>
</dbReference>
<comment type="similarity">
    <text evidence="2">Belongs to the amino acid-polyamine-organocation (APC) superfamily. Spore germination protein (SGP) (TC 2.A.3.9) family.</text>
</comment>
<evidence type="ECO:0000256" key="5">
    <source>
        <dbReference type="ARBA" id="ARBA00022692"/>
    </source>
</evidence>
<feature type="transmembrane region" description="Helical" evidence="8">
    <location>
        <begin position="88"/>
        <end position="112"/>
    </location>
</feature>